<feature type="transmembrane region" description="Helical" evidence="2">
    <location>
        <begin position="142"/>
        <end position="165"/>
    </location>
</feature>
<dbReference type="RefSeq" id="XP_007685943.1">
    <property type="nucleotide sequence ID" value="XM_007687753.1"/>
</dbReference>
<dbReference type="OrthoDB" id="2550114at2759"/>
<evidence type="ECO:0000313" key="4">
    <source>
        <dbReference type="Proteomes" id="UP000054032"/>
    </source>
</evidence>
<dbReference type="AlphaFoldDB" id="W6ZJA3"/>
<feature type="region of interest" description="Disordered" evidence="1">
    <location>
        <begin position="174"/>
        <end position="197"/>
    </location>
</feature>
<feature type="transmembrane region" description="Helical" evidence="2">
    <location>
        <begin position="35"/>
        <end position="57"/>
    </location>
</feature>
<evidence type="ECO:0000313" key="3">
    <source>
        <dbReference type="EMBL" id="EUC47549.1"/>
    </source>
</evidence>
<accession>W6ZJA3</accession>
<dbReference type="PANTHER" id="PTHR39605">
    <property type="entry name" value="MAJOR FACILITATOR SUPERFAMILY (MFS) PROFILE DOMAIN-CONTAINING PROTEIN"/>
    <property type="match status" value="1"/>
</dbReference>
<organism evidence="3 4">
    <name type="scientific">Bipolaris oryzae ATCC 44560</name>
    <dbReference type="NCBI Taxonomy" id="930090"/>
    <lineage>
        <taxon>Eukaryota</taxon>
        <taxon>Fungi</taxon>
        <taxon>Dikarya</taxon>
        <taxon>Ascomycota</taxon>
        <taxon>Pezizomycotina</taxon>
        <taxon>Dothideomycetes</taxon>
        <taxon>Pleosporomycetidae</taxon>
        <taxon>Pleosporales</taxon>
        <taxon>Pleosporineae</taxon>
        <taxon>Pleosporaceae</taxon>
        <taxon>Bipolaris</taxon>
    </lineage>
</organism>
<evidence type="ECO:0000256" key="2">
    <source>
        <dbReference type="SAM" id="Phobius"/>
    </source>
</evidence>
<dbReference type="PANTHER" id="PTHR39605:SF1">
    <property type="entry name" value="MAJOR FACILITATOR SUPERFAMILY (MFS) PROFILE DOMAIN-CONTAINING PROTEIN"/>
    <property type="match status" value="1"/>
</dbReference>
<dbReference type="HOGENOM" id="CLU_103432_0_0_1"/>
<keyword evidence="2" id="KW-1133">Transmembrane helix</keyword>
<name>W6ZJA3_COCMI</name>
<feature type="transmembrane region" description="Helical" evidence="2">
    <location>
        <begin position="69"/>
        <end position="92"/>
    </location>
</feature>
<feature type="transmembrane region" description="Helical" evidence="2">
    <location>
        <begin position="113"/>
        <end position="136"/>
    </location>
</feature>
<keyword evidence="2" id="KW-0812">Transmembrane</keyword>
<keyword evidence="4" id="KW-1185">Reference proteome</keyword>
<dbReference type="EMBL" id="KI963951">
    <property type="protein sequence ID" value="EUC47549.1"/>
    <property type="molecule type" value="Genomic_DNA"/>
</dbReference>
<evidence type="ECO:0000256" key="1">
    <source>
        <dbReference type="SAM" id="MobiDB-lite"/>
    </source>
</evidence>
<gene>
    <name evidence="3" type="ORF">COCMIDRAFT_89789</name>
</gene>
<dbReference type="GeneID" id="19127548"/>
<dbReference type="eggNOG" id="ENOG502S7E3">
    <property type="taxonomic scope" value="Eukaryota"/>
</dbReference>
<proteinExistence type="predicted"/>
<reference evidence="3 4" key="1">
    <citation type="journal article" date="2013" name="PLoS Genet.">
        <title>Comparative genome structure, secondary metabolite, and effector coding capacity across Cochliobolus pathogens.</title>
        <authorList>
            <person name="Condon B.J."/>
            <person name="Leng Y."/>
            <person name="Wu D."/>
            <person name="Bushley K.E."/>
            <person name="Ohm R.A."/>
            <person name="Otillar R."/>
            <person name="Martin J."/>
            <person name="Schackwitz W."/>
            <person name="Grimwood J."/>
            <person name="MohdZainudin N."/>
            <person name="Xue C."/>
            <person name="Wang R."/>
            <person name="Manning V.A."/>
            <person name="Dhillon B."/>
            <person name="Tu Z.J."/>
            <person name="Steffenson B.J."/>
            <person name="Salamov A."/>
            <person name="Sun H."/>
            <person name="Lowry S."/>
            <person name="LaButti K."/>
            <person name="Han J."/>
            <person name="Copeland A."/>
            <person name="Lindquist E."/>
            <person name="Barry K."/>
            <person name="Schmutz J."/>
            <person name="Baker S.E."/>
            <person name="Ciuffetti L.M."/>
            <person name="Grigoriev I.V."/>
            <person name="Zhong S."/>
            <person name="Turgeon B.G."/>
        </authorList>
    </citation>
    <scope>NUCLEOTIDE SEQUENCE [LARGE SCALE GENOMIC DNA]</scope>
    <source>
        <strain evidence="3 4">ATCC 44560</strain>
    </source>
</reference>
<sequence length="197" mass="21489">MYHYKLQHGLNKDLTGRAKADENEQVYYFYSYGTAAWLMTQSVPLITSPTMIVALLSPEVREATTLEVYFSRSLGLTLIALGILTVLLTGSVPLSSRLSEGATTQAEDPKAPYALPTLTITAIFHAAYAFYGYAMWTSTGVMSFSLGTLGSGFLATIALWCILFASSNGRISRKTGADKRTSGFPFKNAEADKRKAR</sequence>
<protein>
    <submittedName>
        <fullName evidence="3">Uncharacterized protein</fullName>
    </submittedName>
</protein>
<keyword evidence="2" id="KW-0472">Membrane</keyword>
<dbReference type="KEGG" id="bor:COCMIDRAFT_89789"/>
<dbReference type="Proteomes" id="UP000054032">
    <property type="component" value="Unassembled WGS sequence"/>
</dbReference>